<dbReference type="InterPro" id="IPR011048">
    <property type="entry name" value="Haem_d1_sf"/>
</dbReference>
<dbReference type="EMBL" id="SHMR01000007">
    <property type="protein sequence ID" value="RZH66839.1"/>
    <property type="molecule type" value="Genomic_DNA"/>
</dbReference>
<evidence type="ECO:0000313" key="1">
    <source>
        <dbReference type="EMBL" id="RZH66839.1"/>
    </source>
</evidence>
<dbReference type="OrthoDB" id="25342at2157"/>
<dbReference type="InterPro" id="IPR003143">
    <property type="entry name" value="Cyt_cd1_C_sf"/>
</dbReference>
<dbReference type="Pfam" id="PF02239">
    <property type="entry name" value="Cytochrom_D1"/>
    <property type="match status" value="1"/>
</dbReference>
<dbReference type="RefSeq" id="WP_130171136.1">
    <property type="nucleotide sequence ID" value="NZ_SHMR01000007.1"/>
</dbReference>
<name>A0A482XUG0_9EURY</name>
<dbReference type="SUPFAM" id="SSF51004">
    <property type="entry name" value="C-terminal (heme d1) domain of cytochrome cd1-nitrite reductase"/>
    <property type="match status" value="1"/>
</dbReference>
<dbReference type="Gene3D" id="2.140.10.20">
    <property type="entry name" value="C-terminal (heme d1) domain of cytochrome cd1-nitrite reductase"/>
    <property type="match status" value="1"/>
</dbReference>
<evidence type="ECO:0000313" key="2">
    <source>
        <dbReference type="Proteomes" id="UP000292704"/>
    </source>
</evidence>
<protein>
    <submittedName>
        <fullName evidence="1">Cytochrome D</fullName>
    </submittedName>
</protein>
<dbReference type="Proteomes" id="UP000292704">
    <property type="component" value="Unassembled WGS sequence"/>
</dbReference>
<comment type="caution">
    <text evidence="1">The sequence shown here is derived from an EMBL/GenBank/DDBJ whole genome shotgun (WGS) entry which is preliminary data.</text>
</comment>
<dbReference type="CDD" id="cd20782">
    <property type="entry name" value="8prop_hemeD1_cyt_cd1-like"/>
    <property type="match status" value="1"/>
</dbReference>
<dbReference type="PANTHER" id="PTHR47197:SF3">
    <property type="entry name" value="DIHYDRO-HEME D1 DEHYDROGENASE"/>
    <property type="match status" value="1"/>
</dbReference>
<reference evidence="1 2" key="1">
    <citation type="submission" date="2019-02" db="EMBL/GenBank/DDBJ databases">
        <title>Genome analysis provides insights into bioremediation potentialities and Haloocin production by Natrinema altunense strain 4.1R isolated from Chott Douz in Tunisian desert.</title>
        <authorList>
            <person name="Najjari A."/>
            <person name="Youssef N."/>
            <person name="Ben Dhia O."/>
            <person name="Ferjani R."/>
            <person name="El Hidri D."/>
            <person name="Ouzari H.I."/>
            <person name="Cherif A."/>
        </authorList>
    </citation>
    <scope>NUCLEOTIDE SEQUENCE [LARGE SCALE GENOMIC DNA]</scope>
    <source>
        <strain evidence="1 2">4.1R</strain>
    </source>
</reference>
<proteinExistence type="predicted"/>
<gene>
    <name evidence="1" type="ORF">ELS17_13755</name>
</gene>
<dbReference type="STRING" id="222984.GCA_000731985_01467"/>
<dbReference type="AlphaFoldDB" id="A0A482XUG0"/>
<accession>A0A482XUG0</accession>
<sequence>MSDQLAASTVRPPSFREMGLEEIADSRETRYEERTLSDAPRHGVTDLRDLLVVAERRPGSVSLVDTTRHERVGRVDGVGRAPHSVVFHRQLPANGREGAYAYVQSRQGWVSKLDLFGGELVGRIRAGTSGRAIAISADSAYLIAGYYNPNHAVILDADTLEPLHRIPAHAVDPDGQSIASRICTVRDVPGQRCFLLVLKDAGTVWFVDYDDPGFPIVDEIDVGRVLHDGVFSPDGRSFYLASQAEDCLYVLDVRQREVVGRVPTAGPPHPSPGALDERRGLGITGTVMTDAVTAWDLESGAPIADVPIPGHGMFCTAHPDSEYVWGDVIFDDTDRDNDGFIYQIDPDELVVSTVIDTTEWADGRSLHPGFTRDGNHIYVSCWDAGTLLVFDSSTGAFTAAIDGMETPTGTFLGDRATDP</sequence>
<dbReference type="PANTHER" id="PTHR47197">
    <property type="entry name" value="PROTEIN NIRF"/>
    <property type="match status" value="1"/>
</dbReference>
<organism evidence="1 2">
    <name type="scientific">Natrinema altunense</name>
    <dbReference type="NCBI Taxonomy" id="222984"/>
    <lineage>
        <taxon>Archaea</taxon>
        <taxon>Methanobacteriati</taxon>
        <taxon>Methanobacteriota</taxon>
        <taxon>Stenosarchaea group</taxon>
        <taxon>Halobacteria</taxon>
        <taxon>Halobacteriales</taxon>
        <taxon>Natrialbaceae</taxon>
        <taxon>Natrinema</taxon>
    </lineage>
</organism>
<dbReference type="InterPro" id="IPR051200">
    <property type="entry name" value="Host-pathogen_enzymatic-act"/>
</dbReference>